<dbReference type="EMBL" id="CAMXCT010000968">
    <property type="protein sequence ID" value="CAI3985195.1"/>
    <property type="molecule type" value="Genomic_DNA"/>
</dbReference>
<comment type="caution">
    <text evidence="3">The sequence shown here is derived from an EMBL/GenBank/DDBJ whole genome shotgun (WGS) entry which is preliminary data.</text>
</comment>
<dbReference type="EMBL" id="CAMXCT030000968">
    <property type="protein sequence ID" value="CAL4772507.1"/>
    <property type="molecule type" value="Genomic_DNA"/>
</dbReference>
<evidence type="ECO:0000259" key="2">
    <source>
        <dbReference type="PROSITE" id="PS50280"/>
    </source>
</evidence>
<feature type="region of interest" description="Disordered" evidence="1">
    <location>
        <begin position="1"/>
        <end position="23"/>
    </location>
</feature>
<dbReference type="Pfam" id="PF00856">
    <property type="entry name" value="SET"/>
    <property type="match status" value="1"/>
</dbReference>
<evidence type="ECO:0000313" key="3">
    <source>
        <dbReference type="EMBL" id="CAI3985195.1"/>
    </source>
</evidence>
<gene>
    <name evidence="3" type="ORF">C1SCF055_LOCUS12671</name>
</gene>
<dbReference type="InterPro" id="IPR016181">
    <property type="entry name" value="Acyl_CoA_acyltransferase"/>
</dbReference>
<dbReference type="InterPro" id="IPR046341">
    <property type="entry name" value="SET_dom_sf"/>
</dbReference>
<dbReference type="OrthoDB" id="10495660at2759"/>
<proteinExistence type="predicted"/>
<dbReference type="Proteomes" id="UP001152797">
    <property type="component" value="Unassembled WGS sequence"/>
</dbReference>
<dbReference type="PROSITE" id="PS50280">
    <property type="entry name" value="SET"/>
    <property type="match status" value="1"/>
</dbReference>
<dbReference type="InterPro" id="IPR001214">
    <property type="entry name" value="SET_dom"/>
</dbReference>
<reference evidence="4" key="2">
    <citation type="submission" date="2024-04" db="EMBL/GenBank/DDBJ databases">
        <authorList>
            <person name="Chen Y."/>
            <person name="Shah S."/>
            <person name="Dougan E. K."/>
            <person name="Thang M."/>
            <person name="Chan C."/>
        </authorList>
    </citation>
    <scope>NUCLEOTIDE SEQUENCE [LARGE SCALE GENOMIC DNA]</scope>
</reference>
<dbReference type="AlphaFoldDB" id="A0A9P1C602"/>
<evidence type="ECO:0000313" key="4">
    <source>
        <dbReference type="EMBL" id="CAL1138570.1"/>
    </source>
</evidence>
<evidence type="ECO:0000313" key="5">
    <source>
        <dbReference type="Proteomes" id="UP001152797"/>
    </source>
</evidence>
<dbReference type="CDD" id="cd08161">
    <property type="entry name" value="SET"/>
    <property type="match status" value="1"/>
</dbReference>
<accession>A0A9P1C602</accession>
<keyword evidence="5" id="KW-1185">Reference proteome</keyword>
<dbReference type="Gene3D" id="2.170.270.10">
    <property type="entry name" value="SET domain"/>
    <property type="match status" value="1"/>
</dbReference>
<evidence type="ECO:0000256" key="1">
    <source>
        <dbReference type="SAM" id="MobiDB-lite"/>
    </source>
</evidence>
<dbReference type="EMBL" id="CAMXCT020000968">
    <property type="protein sequence ID" value="CAL1138570.1"/>
    <property type="molecule type" value="Genomic_DNA"/>
</dbReference>
<reference evidence="3" key="1">
    <citation type="submission" date="2022-10" db="EMBL/GenBank/DDBJ databases">
        <authorList>
            <person name="Chen Y."/>
            <person name="Dougan E. K."/>
            <person name="Chan C."/>
            <person name="Rhodes N."/>
            <person name="Thang M."/>
        </authorList>
    </citation>
    <scope>NUCLEOTIDE SEQUENCE</scope>
</reference>
<sequence>MAMFGQSEWEEGGDRESEWWEDAPQPQRLAPWELTMSSPAAEFLVNTELRDSTAGPGSGLGRFTTVDLFEGQVLRSGPLVSVSTYLEGGLKSVGGITVTSEKDIEVLLQYWHGDRRRLADFLTGVRAKDTDQAAPVMYIASSSAFINHSVRANVRVVVQKGTCHILTTRPVGAGEELFLDYRFGLVDVQSLSVELDPPPANAALRELQPHEADMVNMVLSDYCKLQTEVYGLREVSKEKVLAVRLVIDRILTGSLPGKVLVANHSTAHLGSGIFFKTHHQAVSPQSSYAHEEHAYLWLHFFFAAKNARNMGLLTFYVEAGERFAKDSGCRQIRTDIVQHNIACASAFKKKLSFQPETTVWCKSAL</sequence>
<organism evidence="3">
    <name type="scientific">Cladocopium goreaui</name>
    <dbReference type="NCBI Taxonomy" id="2562237"/>
    <lineage>
        <taxon>Eukaryota</taxon>
        <taxon>Sar</taxon>
        <taxon>Alveolata</taxon>
        <taxon>Dinophyceae</taxon>
        <taxon>Suessiales</taxon>
        <taxon>Symbiodiniaceae</taxon>
        <taxon>Cladocopium</taxon>
    </lineage>
</organism>
<feature type="domain" description="SET" evidence="2">
    <location>
        <begin position="45"/>
        <end position="182"/>
    </location>
</feature>
<name>A0A9P1C602_9DINO</name>
<dbReference type="SUPFAM" id="SSF82199">
    <property type="entry name" value="SET domain"/>
    <property type="match status" value="1"/>
</dbReference>
<protein>
    <recommendedName>
        <fullName evidence="2">SET domain-containing protein</fullName>
    </recommendedName>
</protein>
<dbReference type="Gene3D" id="3.40.630.30">
    <property type="match status" value="1"/>
</dbReference>
<dbReference type="SUPFAM" id="SSF55729">
    <property type="entry name" value="Acyl-CoA N-acyltransferases (Nat)"/>
    <property type="match status" value="1"/>
</dbReference>